<gene>
    <name evidence="2" type="ORF">KPC_0909</name>
</gene>
<dbReference type="EMBL" id="OOGT01000027">
    <property type="protein sequence ID" value="SPL69731.1"/>
    <property type="molecule type" value="Genomic_DNA"/>
</dbReference>
<proteinExistence type="predicted"/>
<evidence type="ECO:0000256" key="1">
    <source>
        <dbReference type="SAM" id="Phobius"/>
    </source>
</evidence>
<name>A0A2U3MWD4_9GAMM</name>
<keyword evidence="1" id="KW-1133">Transmembrane helix</keyword>
<feature type="transmembrane region" description="Helical" evidence="1">
    <location>
        <begin position="86"/>
        <end position="109"/>
    </location>
</feature>
<dbReference type="OrthoDB" id="6711695at2"/>
<dbReference type="RefSeq" id="WP_121973248.1">
    <property type="nucleotide sequence ID" value="NZ_OOGT01000027.1"/>
</dbReference>
<sequence>MIDIYADDVIHWINVYAVIFSILILSLAINFTFFIKDYINRILTILVLVTVICWVINNYVFGYLSIAAEQQEDLASFIIAGFKGNIFYGLISLITSCFALIALIIRLIIQYSKSKSHPNK</sequence>
<protein>
    <submittedName>
        <fullName evidence="2">Uncharacterized protein</fullName>
    </submittedName>
</protein>
<organism evidence="2 3">
    <name type="scientific">Acinetobacter stercoris</name>
    <dbReference type="NCBI Taxonomy" id="2126983"/>
    <lineage>
        <taxon>Bacteria</taxon>
        <taxon>Pseudomonadati</taxon>
        <taxon>Pseudomonadota</taxon>
        <taxon>Gammaproteobacteria</taxon>
        <taxon>Moraxellales</taxon>
        <taxon>Moraxellaceae</taxon>
        <taxon>Acinetobacter</taxon>
    </lineage>
</organism>
<keyword evidence="3" id="KW-1185">Reference proteome</keyword>
<dbReference type="Proteomes" id="UP000245974">
    <property type="component" value="Unassembled WGS sequence"/>
</dbReference>
<keyword evidence="1" id="KW-0812">Transmembrane</keyword>
<evidence type="ECO:0000313" key="2">
    <source>
        <dbReference type="EMBL" id="SPL69731.1"/>
    </source>
</evidence>
<dbReference type="AlphaFoldDB" id="A0A2U3MWD4"/>
<accession>A0A2U3MWD4</accession>
<dbReference type="InParanoid" id="A0A2U3MWD4"/>
<feature type="transmembrane region" description="Helical" evidence="1">
    <location>
        <begin position="12"/>
        <end position="35"/>
    </location>
</feature>
<evidence type="ECO:0000313" key="3">
    <source>
        <dbReference type="Proteomes" id="UP000245974"/>
    </source>
</evidence>
<feature type="transmembrane region" description="Helical" evidence="1">
    <location>
        <begin position="42"/>
        <end position="66"/>
    </location>
</feature>
<keyword evidence="1" id="KW-0472">Membrane</keyword>
<reference evidence="3" key="1">
    <citation type="submission" date="2018-03" db="EMBL/GenBank/DDBJ databases">
        <authorList>
            <person name="Blom J."/>
        </authorList>
    </citation>
    <scope>NUCLEOTIDE SEQUENCE [LARGE SCALE GENOMIC DNA]</scope>
    <source>
        <strain evidence="3">KPC-SM-21</strain>
    </source>
</reference>